<dbReference type="Proteomes" id="UP000019222">
    <property type="component" value="Chromosome"/>
</dbReference>
<evidence type="ECO:0000313" key="3">
    <source>
        <dbReference type="Proteomes" id="UP000019222"/>
    </source>
</evidence>
<feature type="transmembrane region" description="Helical" evidence="1">
    <location>
        <begin position="53"/>
        <end position="74"/>
    </location>
</feature>
<dbReference type="HOGENOM" id="CLU_2272670_0_0_11"/>
<keyword evidence="1" id="KW-0812">Transmembrane</keyword>
<dbReference type="RefSeq" id="WP_025251527.1">
    <property type="nucleotide sequence ID" value="NZ_CP004353.1"/>
</dbReference>
<accession>W5XXQ6</accession>
<keyword evidence="1" id="KW-0472">Membrane</keyword>
<name>W5XXQ6_9CORY</name>
<dbReference type="STRING" id="1224164.B843_00270"/>
<proteinExistence type="predicted"/>
<reference evidence="2 3" key="1">
    <citation type="submission" date="2013-02" db="EMBL/GenBank/DDBJ databases">
        <title>The complete genome sequence of Corynebacterium vitaeruminis DSM 20294.</title>
        <authorList>
            <person name="Ruckert C."/>
            <person name="Albersmeier A."/>
            <person name="Kalinowski J."/>
        </authorList>
    </citation>
    <scope>NUCLEOTIDE SEQUENCE [LARGE SCALE GENOMIC DNA]</scope>
    <source>
        <strain evidence="3">ATCC 10234</strain>
    </source>
</reference>
<dbReference type="PATRIC" id="fig|1224164.3.peg.55"/>
<feature type="transmembrane region" description="Helical" evidence="1">
    <location>
        <begin position="16"/>
        <end position="41"/>
    </location>
</feature>
<keyword evidence="1" id="KW-1133">Transmembrane helix</keyword>
<gene>
    <name evidence="2" type="ORF">B843_00270</name>
</gene>
<organism evidence="2 3">
    <name type="scientific">Corynebacterium vitaeruminis DSM 20294</name>
    <dbReference type="NCBI Taxonomy" id="1224164"/>
    <lineage>
        <taxon>Bacteria</taxon>
        <taxon>Bacillati</taxon>
        <taxon>Actinomycetota</taxon>
        <taxon>Actinomycetes</taxon>
        <taxon>Mycobacteriales</taxon>
        <taxon>Corynebacteriaceae</taxon>
        <taxon>Corynebacterium</taxon>
    </lineage>
</organism>
<protein>
    <submittedName>
        <fullName evidence="2">Uncharacterized protein</fullName>
    </submittedName>
</protein>
<dbReference type="KEGG" id="cvt:B843_00270"/>
<sequence>MVNTNFSGLSTLSPGALAALGILAAVQLVLLVSALTILYRLPEGRVRQLSRPVWTVVIILANLVGPILFFTIGIGRGEAVDHRTSRAGSTEDVIAELYNPEG</sequence>
<dbReference type="EMBL" id="CP004353">
    <property type="protein sequence ID" value="AHI21450.1"/>
    <property type="molecule type" value="Genomic_DNA"/>
</dbReference>
<keyword evidence="3" id="KW-1185">Reference proteome</keyword>
<evidence type="ECO:0000313" key="2">
    <source>
        <dbReference type="EMBL" id="AHI21450.1"/>
    </source>
</evidence>
<evidence type="ECO:0000256" key="1">
    <source>
        <dbReference type="SAM" id="Phobius"/>
    </source>
</evidence>
<dbReference type="AlphaFoldDB" id="W5XXQ6"/>